<dbReference type="GO" id="GO:0006508">
    <property type="term" value="P:proteolysis"/>
    <property type="evidence" value="ECO:0007669"/>
    <property type="project" value="InterPro"/>
</dbReference>
<name>A0A315ZB47_SEDFL</name>
<dbReference type="SUPFAM" id="SSF56601">
    <property type="entry name" value="beta-lactamase/transpeptidase-like"/>
    <property type="match status" value="1"/>
</dbReference>
<dbReference type="GO" id="GO:0000270">
    <property type="term" value="P:peptidoglycan metabolic process"/>
    <property type="evidence" value="ECO:0007669"/>
    <property type="project" value="TreeGrafter"/>
</dbReference>
<dbReference type="PANTHER" id="PTHR30023:SF0">
    <property type="entry name" value="PENICILLIN-SENSITIVE CARBOXYPEPTIDASE A"/>
    <property type="match status" value="1"/>
</dbReference>
<keyword evidence="4" id="KW-1185">Reference proteome</keyword>
<evidence type="ECO:0000313" key="4">
    <source>
        <dbReference type="Proteomes" id="UP000245535"/>
    </source>
</evidence>
<protein>
    <submittedName>
        <fullName evidence="3">D-alanyl-D-alanine carboxypeptidase/D-alanyl-D-alanine-endopeptidase (Penicillin-binding protein 4)</fullName>
    </submittedName>
</protein>
<dbReference type="Pfam" id="PF02113">
    <property type="entry name" value="Peptidase_S13"/>
    <property type="match status" value="1"/>
</dbReference>
<dbReference type="AlphaFoldDB" id="A0A315ZB47"/>
<proteinExistence type="inferred from homology"/>
<dbReference type="PRINTS" id="PR00922">
    <property type="entry name" value="DADACBPTASE3"/>
</dbReference>
<keyword evidence="3" id="KW-0121">Carboxypeptidase</keyword>
<organism evidence="3 4">
    <name type="scientific">Sediminitomix flava</name>
    <dbReference type="NCBI Taxonomy" id="379075"/>
    <lineage>
        <taxon>Bacteria</taxon>
        <taxon>Pseudomonadati</taxon>
        <taxon>Bacteroidota</taxon>
        <taxon>Cytophagia</taxon>
        <taxon>Cytophagales</taxon>
        <taxon>Flammeovirgaceae</taxon>
        <taxon>Sediminitomix</taxon>
    </lineage>
</organism>
<evidence type="ECO:0000256" key="2">
    <source>
        <dbReference type="ARBA" id="ARBA00022801"/>
    </source>
</evidence>
<keyword evidence="3" id="KW-0645">Protease</keyword>
<dbReference type="NCBIfam" id="TIGR00666">
    <property type="entry name" value="PBP4"/>
    <property type="match status" value="1"/>
</dbReference>
<evidence type="ECO:0000313" key="3">
    <source>
        <dbReference type="EMBL" id="PWJ42512.1"/>
    </source>
</evidence>
<reference evidence="3 4" key="1">
    <citation type="submission" date="2018-03" db="EMBL/GenBank/DDBJ databases">
        <title>Genomic Encyclopedia of Archaeal and Bacterial Type Strains, Phase II (KMG-II): from individual species to whole genera.</title>
        <authorList>
            <person name="Goeker M."/>
        </authorList>
    </citation>
    <scope>NUCLEOTIDE SEQUENCE [LARGE SCALE GENOMIC DNA]</scope>
    <source>
        <strain evidence="3 4">DSM 28229</strain>
    </source>
</reference>
<keyword evidence="2" id="KW-0378">Hydrolase</keyword>
<dbReference type="Gene3D" id="3.40.710.10">
    <property type="entry name" value="DD-peptidase/beta-lactamase superfamily"/>
    <property type="match status" value="2"/>
</dbReference>
<dbReference type="InterPro" id="IPR000667">
    <property type="entry name" value="Peptidase_S13"/>
</dbReference>
<gene>
    <name evidence="3" type="ORF">BC781_10254</name>
</gene>
<accession>A0A315ZB47</accession>
<dbReference type="Proteomes" id="UP000245535">
    <property type="component" value="Unassembled WGS sequence"/>
</dbReference>
<sequence>MRRVSRKILINSNHIEMRFIKVVLFFWLTVFYYSSGWSQSISKSAFSESVKKILNHPQLSNASVSIHVIKTENNEEVFSYEENKTLCPASTMKLFTTSSALLLLGENFTFSTQLKYSGTWRDGVLNGDLYLIGSGDPSLTTDDFSKIKLEKPLNRITGNVIGVDAAFDSQLIPRGWIWEDIGNYYAAPISSLNINQNKYELYFQSFEEGKETKFLGSSPDLSSLVNFNNEVVSGAKGSGDQAYIFGSPRSNQRFIRGSIPPHRNRFKIKGALPFPSLQTTHSMVDYMKGLGVEIQGETLVSNLEEKNLNLISVIQSETLSNLITEVNHKSNNLYAECLAKAISHQKLGVKGSTEKGIERIRNEWENRGLPMSGFNMEDGSGLSRFNSVTSRQMTLMLSKMTRTNVFNSFKKSIPIVGKSGTVKYMCRSSIANGKIHAKSGSMKRVLAYSGYAENMDSEEFAFAIIINNYDDSKTIRPLIEKFFDQLVQVSLVD</sequence>
<dbReference type="GO" id="GO:0004185">
    <property type="term" value="F:serine-type carboxypeptidase activity"/>
    <property type="evidence" value="ECO:0007669"/>
    <property type="project" value="InterPro"/>
</dbReference>
<dbReference type="InterPro" id="IPR012338">
    <property type="entry name" value="Beta-lactam/transpept-like"/>
</dbReference>
<dbReference type="RefSeq" id="WP_109616655.1">
    <property type="nucleotide sequence ID" value="NZ_QGDO01000002.1"/>
</dbReference>
<evidence type="ECO:0000256" key="1">
    <source>
        <dbReference type="ARBA" id="ARBA00006096"/>
    </source>
</evidence>
<comment type="similarity">
    <text evidence="1">Belongs to the peptidase S13 family.</text>
</comment>
<dbReference type="EMBL" id="QGDO01000002">
    <property type="protein sequence ID" value="PWJ42512.1"/>
    <property type="molecule type" value="Genomic_DNA"/>
</dbReference>
<comment type="caution">
    <text evidence="3">The sequence shown here is derived from an EMBL/GenBank/DDBJ whole genome shotgun (WGS) entry which is preliminary data.</text>
</comment>
<dbReference type="Gene3D" id="3.50.80.20">
    <property type="entry name" value="D-Ala-D-Ala carboxypeptidase C, peptidase S13"/>
    <property type="match status" value="1"/>
</dbReference>
<dbReference type="PANTHER" id="PTHR30023">
    <property type="entry name" value="D-ALANYL-D-ALANINE CARBOXYPEPTIDASE"/>
    <property type="match status" value="1"/>
</dbReference>